<keyword evidence="3" id="KW-1185">Reference proteome</keyword>
<dbReference type="Proteomes" id="UP000239047">
    <property type="component" value="Unassembled WGS sequence"/>
</dbReference>
<evidence type="ECO:0000259" key="1">
    <source>
        <dbReference type="Pfam" id="PF01869"/>
    </source>
</evidence>
<accession>A0A2S5GA02</accession>
<organism evidence="2 3">
    <name type="scientific">Jeotgalibacillus proteolyticus</name>
    <dbReference type="NCBI Taxonomy" id="2082395"/>
    <lineage>
        <taxon>Bacteria</taxon>
        <taxon>Bacillati</taxon>
        <taxon>Bacillota</taxon>
        <taxon>Bacilli</taxon>
        <taxon>Bacillales</taxon>
        <taxon>Caryophanaceae</taxon>
        <taxon>Jeotgalibacillus</taxon>
    </lineage>
</organism>
<dbReference type="AlphaFoldDB" id="A0A2S5GA02"/>
<dbReference type="Gene3D" id="3.30.420.40">
    <property type="match status" value="2"/>
</dbReference>
<dbReference type="InterPro" id="IPR043129">
    <property type="entry name" value="ATPase_NBD"/>
</dbReference>
<sequence>MGYVIGVDGGGTKTAYSICKLNESHPALIQPAFTLIGEGTNPQAIGFKEMASRIANTLLEFLQKESILPSEVKSICCGLAGVGRQDDETMALQALTEPLYRAGFHPDMPLMICSDLYIAIKGALKPEEKEGILIISGTGSNAIGLTGREEVVTSGGWGHILGDEGSGYQIGLQALNRLTRTYDKRADKTILSSMILTNLNMTRETELISYIYSKKSGKHDIAKLAKLVIEAADRGDPAALTILQNAADELVLHVKSLFNMHDGFNEKTIVTTAGSIFTHSEIIRERFKNELGKENLGIYQEPYSSPLNGAVLIALEQLREKHSSKE</sequence>
<dbReference type="RefSeq" id="WP_104058802.1">
    <property type="nucleotide sequence ID" value="NZ_PREZ01000005.1"/>
</dbReference>
<gene>
    <name evidence="2" type="ORF">C4B60_14855</name>
</gene>
<dbReference type="PANTHER" id="PTHR43190:SF3">
    <property type="entry name" value="N-ACETYL-D-GLUCOSAMINE KINASE"/>
    <property type="match status" value="1"/>
</dbReference>
<reference evidence="2 3" key="1">
    <citation type="submission" date="2018-02" db="EMBL/GenBank/DDBJ databases">
        <title>Jeotgalibacillus proteolyticum sp. nov. a protease producing bacterium isolated from ocean sediments of Laizhou Bay.</title>
        <authorList>
            <person name="Li Y."/>
        </authorList>
    </citation>
    <scope>NUCLEOTIDE SEQUENCE [LARGE SCALE GENOMIC DNA]</scope>
    <source>
        <strain evidence="2 3">22-7</strain>
    </source>
</reference>
<feature type="domain" description="ATPase BadF/BadG/BcrA/BcrD type" evidence="1">
    <location>
        <begin position="5"/>
        <end position="314"/>
    </location>
</feature>
<evidence type="ECO:0000313" key="3">
    <source>
        <dbReference type="Proteomes" id="UP000239047"/>
    </source>
</evidence>
<name>A0A2S5GA02_9BACL</name>
<dbReference type="InterPro" id="IPR002731">
    <property type="entry name" value="ATPase_BadF"/>
</dbReference>
<dbReference type="EMBL" id="PREZ01000005">
    <property type="protein sequence ID" value="PPA69809.1"/>
    <property type="molecule type" value="Genomic_DNA"/>
</dbReference>
<comment type="caution">
    <text evidence="2">The sequence shown here is derived from an EMBL/GenBank/DDBJ whole genome shotgun (WGS) entry which is preliminary data.</text>
</comment>
<evidence type="ECO:0000313" key="2">
    <source>
        <dbReference type="EMBL" id="PPA69809.1"/>
    </source>
</evidence>
<proteinExistence type="predicted"/>
<protein>
    <submittedName>
        <fullName evidence="2">ATPase</fullName>
    </submittedName>
</protein>
<dbReference type="PANTHER" id="PTHR43190">
    <property type="entry name" value="N-ACETYL-D-GLUCOSAMINE KINASE"/>
    <property type="match status" value="1"/>
</dbReference>
<dbReference type="OrthoDB" id="9772633at2"/>
<dbReference type="InterPro" id="IPR052519">
    <property type="entry name" value="Euk-type_GlcNAc_Kinase"/>
</dbReference>
<dbReference type="Pfam" id="PF01869">
    <property type="entry name" value="BcrAD_BadFG"/>
    <property type="match status" value="1"/>
</dbReference>
<dbReference type="SUPFAM" id="SSF53067">
    <property type="entry name" value="Actin-like ATPase domain"/>
    <property type="match status" value="2"/>
</dbReference>
<dbReference type="CDD" id="cd24007">
    <property type="entry name" value="ASKHA_NBD_eukNAGK-like"/>
    <property type="match status" value="1"/>
</dbReference>